<keyword evidence="3" id="KW-1185">Reference proteome</keyword>
<evidence type="ECO:0000313" key="2">
    <source>
        <dbReference type="EMBL" id="NIJ44119.1"/>
    </source>
</evidence>
<dbReference type="Gene3D" id="1.20.120.450">
    <property type="entry name" value="dinb family like domain"/>
    <property type="match status" value="1"/>
</dbReference>
<dbReference type="SUPFAM" id="SSF109854">
    <property type="entry name" value="DinB/YfiT-like putative metalloenzymes"/>
    <property type="match status" value="1"/>
</dbReference>
<protein>
    <recommendedName>
        <fullName evidence="1">DinB-like domain-containing protein</fullName>
    </recommendedName>
</protein>
<sequence>MSITKQVDVLIKGRALMLKAVGEYSIEQVNKIPEGFSNNIGWNLGHLVVTQQLLCYKMAGQKTIVSDEMIDRYRKGTAPNGYIINQEEWNMIKELFVLLPNKLEDDYKKGLFTSYNEYKTSVNVLLDSIEKAIDFNNFHEGIHLGVLLSLRKLV</sequence>
<proteinExistence type="predicted"/>
<dbReference type="InterPro" id="IPR034660">
    <property type="entry name" value="DinB/YfiT-like"/>
</dbReference>
<accession>A0ABX0U5J3</accession>
<organism evidence="2 3">
    <name type="scientific">Wenyingzhuangia heitensis</name>
    <dbReference type="NCBI Taxonomy" id="1487859"/>
    <lineage>
        <taxon>Bacteria</taxon>
        <taxon>Pseudomonadati</taxon>
        <taxon>Bacteroidota</taxon>
        <taxon>Flavobacteriia</taxon>
        <taxon>Flavobacteriales</taxon>
        <taxon>Flavobacteriaceae</taxon>
        <taxon>Wenyingzhuangia</taxon>
    </lineage>
</organism>
<comment type="caution">
    <text evidence="2">The sequence shown here is derived from an EMBL/GenBank/DDBJ whole genome shotgun (WGS) entry which is preliminary data.</text>
</comment>
<name>A0ABX0U5J3_9FLAO</name>
<feature type="domain" description="DinB-like" evidence="1">
    <location>
        <begin position="12"/>
        <end position="146"/>
    </location>
</feature>
<dbReference type="InterPro" id="IPR024775">
    <property type="entry name" value="DinB-like"/>
</dbReference>
<dbReference type="EMBL" id="JAASQL010000001">
    <property type="protein sequence ID" value="NIJ44119.1"/>
    <property type="molecule type" value="Genomic_DNA"/>
</dbReference>
<dbReference type="Pfam" id="PF12867">
    <property type="entry name" value="DinB_2"/>
    <property type="match status" value="1"/>
</dbReference>
<evidence type="ECO:0000313" key="3">
    <source>
        <dbReference type="Proteomes" id="UP000745859"/>
    </source>
</evidence>
<reference evidence="2 3" key="1">
    <citation type="submission" date="2020-03" db="EMBL/GenBank/DDBJ databases">
        <title>Genomic Encyclopedia of Type Strains, Phase IV (KMG-IV): sequencing the most valuable type-strain genomes for metagenomic binning, comparative biology and taxonomic classification.</title>
        <authorList>
            <person name="Goeker M."/>
        </authorList>
    </citation>
    <scope>NUCLEOTIDE SEQUENCE [LARGE SCALE GENOMIC DNA]</scope>
    <source>
        <strain evidence="2 3">DSM 101599</strain>
    </source>
</reference>
<dbReference type="RefSeq" id="WP_167183548.1">
    <property type="nucleotide sequence ID" value="NZ_JAASQL010000001.1"/>
</dbReference>
<evidence type="ECO:0000259" key="1">
    <source>
        <dbReference type="Pfam" id="PF12867"/>
    </source>
</evidence>
<dbReference type="Proteomes" id="UP000745859">
    <property type="component" value="Unassembled WGS sequence"/>
</dbReference>
<gene>
    <name evidence="2" type="ORF">FHR24_000558</name>
</gene>